<dbReference type="InterPro" id="IPR000795">
    <property type="entry name" value="T_Tr_GTP-bd_dom"/>
</dbReference>
<evidence type="ECO:0000259" key="3">
    <source>
        <dbReference type="PROSITE" id="PS51722"/>
    </source>
</evidence>
<protein>
    <submittedName>
        <fullName evidence="4">Elongation factor 1-alpha</fullName>
    </submittedName>
</protein>
<dbReference type="InterPro" id="IPR050100">
    <property type="entry name" value="TRAFAC_GTPase_members"/>
</dbReference>
<dbReference type="PRINTS" id="PR00315">
    <property type="entry name" value="ELONGATNFCT"/>
</dbReference>
<proteinExistence type="predicted"/>
<dbReference type="GO" id="GO:0003746">
    <property type="term" value="F:translation elongation factor activity"/>
    <property type="evidence" value="ECO:0007669"/>
    <property type="project" value="UniProtKB-KW"/>
</dbReference>
<dbReference type="SUPFAM" id="SSF52540">
    <property type="entry name" value="P-loop containing nucleoside triphosphate hydrolases"/>
    <property type="match status" value="1"/>
</dbReference>
<dbReference type="Pfam" id="PF00009">
    <property type="entry name" value="GTP_EFTU"/>
    <property type="match status" value="1"/>
</dbReference>
<dbReference type="AlphaFoldDB" id="A0A5J4NQM2"/>
<keyword evidence="4" id="KW-0251">Elongation factor</keyword>
<keyword evidence="4" id="KW-0648">Protein biosynthesis</keyword>
<sequence>MLGEKLHLNAVVTGHVGNRKYPPTGHLIYEFGGIDRRAVKKFSSEAAEIGTSSVKYALVLDNLCDKRARGITVDIAMWKFDTANYQVTVTDAPGHRDFIKNMITGTSQADFVILIVAASTEEFEAGFSKEGQSKEHAFINQTLGVKQVIVAISRMENTAPPYIERFNEIEKNVSLDVKKIGYNPAAVPVVPLSG</sequence>
<dbReference type="PANTHER" id="PTHR23115">
    <property type="entry name" value="TRANSLATION FACTOR"/>
    <property type="match status" value="1"/>
</dbReference>
<organism evidence="4 5">
    <name type="scientific">Paragonimus westermani</name>
    <dbReference type="NCBI Taxonomy" id="34504"/>
    <lineage>
        <taxon>Eukaryota</taxon>
        <taxon>Metazoa</taxon>
        <taxon>Spiralia</taxon>
        <taxon>Lophotrochozoa</taxon>
        <taxon>Platyhelminthes</taxon>
        <taxon>Trematoda</taxon>
        <taxon>Digenea</taxon>
        <taxon>Plagiorchiida</taxon>
        <taxon>Troglotremata</taxon>
        <taxon>Troglotrematidae</taxon>
        <taxon>Paragonimus</taxon>
    </lineage>
</organism>
<dbReference type="Gene3D" id="3.40.50.300">
    <property type="entry name" value="P-loop containing nucleotide triphosphate hydrolases"/>
    <property type="match status" value="1"/>
</dbReference>
<comment type="caution">
    <text evidence="4">The sequence shown here is derived from an EMBL/GenBank/DDBJ whole genome shotgun (WGS) entry which is preliminary data.</text>
</comment>
<evidence type="ECO:0000256" key="2">
    <source>
        <dbReference type="ARBA" id="ARBA00023134"/>
    </source>
</evidence>
<dbReference type="GO" id="GO:0005525">
    <property type="term" value="F:GTP binding"/>
    <property type="evidence" value="ECO:0007669"/>
    <property type="project" value="UniProtKB-KW"/>
</dbReference>
<evidence type="ECO:0000313" key="4">
    <source>
        <dbReference type="EMBL" id="KAA3677832.1"/>
    </source>
</evidence>
<keyword evidence="5" id="KW-1185">Reference proteome</keyword>
<dbReference type="PROSITE" id="PS51722">
    <property type="entry name" value="G_TR_2"/>
    <property type="match status" value="1"/>
</dbReference>
<keyword evidence="1" id="KW-0547">Nucleotide-binding</keyword>
<evidence type="ECO:0000256" key="1">
    <source>
        <dbReference type="ARBA" id="ARBA00022741"/>
    </source>
</evidence>
<accession>A0A5J4NQM2</accession>
<dbReference type="InterPro" id="IPR027417">
    <property type="entry name" value="P-loop_NTPase"/>
</dbReference>
<name>A0A5J4NQM2_9TREM</name>
<dbReference type="GO" id="GO:0003924">
    <property type="term" value="F:GTPase activity"/>
    <property type="evidence" value="ECO:0007669"/>
    <property type="project" value="InterPro"/>
</dbReference>
<dbReference type="Proteomes" id="UP000324629">
    <property type="component" value="Unassembled WGS sequence"/>
</dbReference>
<keyword evidence="2" id="KW-0342">GTP-binding</keyword>
<dbReference type="EMBL" id="QNGE01001328">
    <property type="protein sequence ID" value="KAA3677832.1"/>
    <property type="molecule type" value="Genomic_DNA"/>
</dbReference>
<feature type="domain" description="Tr-type G" evidence="3">
    <location>
        <begin position="5"/>
        <end position="194"/>
    </location>
</feature>
<gene>
    <name evidence="4" type="ORF">DEA37_0013228</name>
</gene>
<evidence type="ECO:0000313" key="5">
    <source>
        <dbReference type="Proteomes" id="UP000324629"/>
    </source>
</evidence>
<reference evidence="4 5" key="1">
    <citation type="journal article" date="2019" name="Gigascience">
        <title>Whole-genome sequence of the oriental lung fluke Paragonimus westermani.</title>
        <authorList>
            <person name="Oey H."/>
            <person name="Zakrzewski M."/>
            <person name="Narain K."/>
            <person name="Devi K.R."/>
            <person name="Agatsuma T."/>
            <person name="Nawaratna S."/>
            <person name="Gobert G.N."/>
            <person name="Jones M.K."/>
            <person name="Ragan M.A."/>
            <person name="McManus D.P."/>
            <person name="Krause L."/>
        </authorList>
    </citation>
    <scope>NUCLEOTIDE SEQUENCE [LARGE SCALE GENOMIC DNA]</scope>
    <source>
        <strain evidence="4 5">IND2009</strain>
    </source>
</reference>